<sequence length="475" mass="53063">MSLEQTYTRFLVAPNADVLDPAVTFHYIATAISVNGPQDIIRQLNQENQRQLKKRVQKPLASIETSNSLVLEVETEIEFLTSGANWLPGLDDNFLADHIVRFPVVHIVNFEKGLIKEARLYWDQANLLKQLGVIGRTGRNWPIKDGNDQIIMINESVSRQSAKAVRSIPQTPERSRSKGPENVTRDPHASLQLFSPADELPEPEKIRAPRSSSAFRPPSRNLESIIGEDDGPLQPVKPPKSRGSYSQRKTLDLGEHMKEDDDADIPKVKPPKTKLVDPSKYSHFEFADEPDNSQSAPAMKPSKSTHRSTWDFEDFTTPEKRPLKMRRDDVRSFDFSEEDETEQKKKPATLSNVTNSLNAVANGRGTNTSHFEIADNSPAGKAPIAKKKLSRHMQRQEESDDDGDDFFASFGAETKSTGIRIAGNGQGQNKSIEREWSYDQAVPSKGSGKFAGIRIAGNGQGQSKSVEREWSYDKA</sequence>
<dbReference type="EMBL" id="VXIS01000062">
    <property type="protein sequence ID" value="KAA8908997.1"/>
    <property type="molecule type" value="Genomic_DNA"/>
</dbReference>
<dbReference type="Gene3D" id="3.10.450.50">
    <property type="match status" value="1"/>
</dbReference>
<feature type="compositionally biased region" description="Basic and acidic residues" evidence="1">
    <location>
        <begin position="465"/>
        <end position="475"/>
    </location>
</feature>
<feature type="region of interest" description="Disordered" evidence="1">
    <location>
        <begin position="161"/>
        <end position="409"/>
    </location>
</feature>
<accession>A0A5J5EZT4</accession>
<feature type="compositionally biased region" description="Basic and acidic residues" evidence="1">
    <location>
        <begin position="274"/>
        <end position="286"/>
    </location>
</feature>
<keyword evidence="3" id="KW-1185">Reference proteome</keyword>
<gene>
    <name evidence="2" type="ORF">FN846DRAFT_943626</name>
</gene>
<dbReference type="Proteomes" id="UP000326924">
    <property type="component" value="Unassembled WGS sequence"/>
</dbReference>
<evidence type="ECO:0000256" key="1">
    <source>
        <dbReference type="SAM" id="MobiDB-lite"/>
    </source>
</evidence>
<feature type="compositionally biased region" description="Polar residues" evidence="1">
    <location>
        <begin position="349"/>
        <end position="370"/>
    </location>
</feature>
<feature type="compositionally biased region" description="Basic and acidic residues" evidence="1">
    <location>
        <begin position="173"/>
        <end position="188"/>
    </location>
</feature>
<dbReference type="AlphaFoldDB" id="A0A5J5EZT4"/>
<evidence type="ECO:0008006" key="4">
    <source>
        <dbReference type="Google" id="ProtNLM"/>
    </source>
</evidence>
<proteinExistence type="predicted"/>
<dbReference type="InterPro" id="IPR032710">
    <property type="entry name" value="NTF2-like_dom_sf"/>
</dbReference>
<organism evidence="2 3">
    <name type="scientific">Sphaerosporella brunnea</name>
    <dbReference type="NCBI Taxonomy" id="1250544"/>
    <lineage>
        <taxon>Eukaryota</taxon>
        <taxon>Fungi</taxon>
        <taxon>Dikarya</taxon>
        <taxon>Ascomycota</taxon>
        <taxon>Pezizomycotina</taxon>
        <taxon>Pezizomycetes</taxon>
        <taxon>Pezizales</taxon>
        <taxon>Pyronemataceae</taxon>
        <taxon>Sphaerosporella</taxon>
    </lineage>
</organism>
<feature type="compositionally biased region" description="Low complexity" evidence="1">
    <location>
        <begin position="209"/>
        <end position="220"/>
    </location>
</feature>
<comment type="caution">
    <text evidence="2">The sequence shown here is derived from an EMBL/GenBank/DDBJ whole genome shotgun (WGS) entry which is preliminary data.</text>
</comment>
<evidence type="ECO:0000313" key="2">
    <source>
        <dbReference type="EMBL" id="KAA8908997.1"/>
    </source>
</evidence>
<feature type="compositionally biased region" description="Basic and acidic residues" evidence="1">
    <location>
        <begin position="249"/>
        <end position="267"/>
    </location>
</feature>
<feature type="compositionally biased region" description="Basic and acidic residues" evidence="1">
    <location>
        <begin position="317"/>
        <end position="334"/>
    </location>
</feature>
<dbReference type="SUPFAM" id="SSF54427">
    <property type="entry name" value="NTF2-like"/>
    <property type="match status" value="1"/>
</dbReference>
<dbReference type="InParanoid" id="A0A5J5EZT4"/>
<name>A0A5J5EZT4_9PEZI</name>
<reference evidence="2 3" key="1">
    <citation type="submission" date="2019-09" db="EMBL/GenBank/DDBJ databases">
        <title>Draft genome of the ectomycorrhizal ascomycete Sphaerosporella brunnea.</title>
        <authorList>
            <consortium name="DOE Joint Genome Institute"/>
            <person name="Benucci G.M."/>
            <person name="Marozzi G."/>
            <person name="Antonielli L."/>
            <person name="Sanchez S."/>
            <person name="Marco P."/>
            <person name="Wang X."/>
            <person name="Falini L.B."/>
            <person name="Barry K."/>
            <person name="Haridas S."/>
            <person name="Lipzen A."/>
            <person name="Labutti K."/>
            <person name="Grigoriev I.V."/>
            <person name="Murat C."/>
            <person name="Martin F."/>
            <person name="Albertini E."/>
            <person name="Donnini D."/>
            <person name="Bonito G."/>
        </authorList>
    </citation>
    <scope>NUCLEOTIDE SEQUENCE [LARGE SCALE GENOMIC DNA]</scope>
    <source>
        <strain evidence="2 3">Sb_GMNB300</strain>
    </source>
</reference>
<dbReference type="OrthoDB" id="1162399at2759"/>
<protein>
    <recommendedName>
        <fullName evidence="4">NTF2 domain-containing protein</fullName>
    </recommendedName>
</protein>
<evidence type="ECO:0000313" key="3">
    <source>
        <dbReference type="Proteomes" id="UP000326924"/>
    </source>
</evidence>
<feature type="compositionally biased region" description="Basic residues" evidence="1">
    <location>
        <begin position="384"/>
        <end position="393"/>
    </location>
</feature>
<feature type="region of interest" description="Disordered" evidence="1">
    <location>
        <begin position="447"/>
        <end position="475"/>
    </location>
</feature>